<feature type="domain" description="K Homology" evidence="3">
    <location>
        <begin position="377"/>
        <end position="448"/>
    </location>
</feature>
<accession>A0AAW1N9M3</accession>
<keyword evidence="5" id="KW-1185">Reference proteome</keyword>
<organism evidence="4 5">
    <name type="scientific">Popillia japonica</name>
    <name type="common">Japanese beetle</name>
    <dbReference type="NCBI Taxonomy" id="7064"/>
    <lineage>
        <taxon>Eukaryota</taxon>
        <taxon>Metazoa</taxon>
        <taxon>Ecdysozoa</taxon>
        <taxon>Arthropoda</taxon>
        <taxon>Hexapoda</taxon>
        <taxon>Insecta</taxon>
        <taxon>Pterygota</taxon>
        <taxon>Neoptera</taxon>
        <taxon>Endopterygota</taxon>
        <taxon>Coleoptera</taxon>
        <taxon>Polyphaga</taxon>
        <taxon>Scarabaeiformia</taxon>
        <taxon>Scarabaeidae</taxon>
        <taxon>Rutelinae</taxon>
        <taxon>Popillia</taxon>
    </lineage>
</organism>
<reference evidence="4 5" key="1">
    <citation type="journal article" date="2024" name="BMC Genomics">
        <title>De novo assembly and annotation of Popillia japonica's genome with initial clues to its potential as an invasive pest.</title>
        <authorList>
            <person name="Cucini C."/>
            <person name="Boschi S."/>
            <person name="Funari R."/>
            <person name="Cardaioli E."/>
            <person name="Iannotti N."/>
            <person name="Marturano G."/>
            <person name="Paoli F."/>
            <person name="Bruttini M."/>
            <person name="Carapelli A."/>
            <person name="Frati F."/>
            <person name="Nardi F."/>
        </authorList>
    </citation>
    <scope>NUCLEOTIDE SEQUENCE [LARGE SCALE GENOMIC DNA]</scope>
    <source>
        <strain evidence="4">DMR45628</strain>
    </source>
</reference>
<dbReference type="SMART" id="SM00322">
    <property type="entry name" value="KH"/>
    <property type="match status" value="1"/>
</dbReference>
<evidence type="ECO:0000313" key="4">
    <source>
        <dbReference type="EMBL" id="KAK9754355.1"/>
    </source>
</evidence>
<feature type="compositionally biased region" description="Basic and acidic residues" evidence="2">
    <location>
        <begin position="72"/>
        <end position="82"/>
    </location>
</feature>
<dbReference type="InterPro" id="IPR004088">
    <property type="entry name" value="KH_dom_type_1"/>
</dbReference>
<evidence type="ECO:0000313" key="5">
    <source>
        <dbReference type="Proteomes" id="UP001458880"/>
    </source>
</evidence>
<dbReference type="SUPFAM" id="SSF54791">
    <property type="entry name" value="Eukaryotic type KH-domain (KH-domain type I)"/>
    <property type="match status" value="1"/>
</dbReference>
<dbReference type="GO" id="GO:0045727">
    <property type="term" value="P:positive regulation of translation"/>
    <property type="evidence" value="ECO:0007669"/>
    <property type="project" value="InterPro"/>
</dbReference>
<evidence type="ECO:0000259" key="3">
    <source>
        <dbReference type="SMART" id="SM00322"/>
    </source>
</evidence>
<feature type="region of interest" description="Disordered" evidence="2">
    <location>
        <begin position="272"/>
        <end position="291"/>
    </location>
</feature>
<dbReference type="InterPro" id="IPR029526">
    <property type="entry name" value="PGBD"/>
</dbReference>
<dbReference type="AlphaFoldDB" id="A0AAW1N9M3"/>
<proteinExistence type="predicted"/>
<dbReference type="Gene3D" id="3.30.1370.10">
    <property type="entry name" value="K Homology domain, type 1"/>
    <property type="match status" value="1"/>
</dbReference>
<dbReference type="PROSITE" id="PS50084">
    <property type="entry name" value="KH_TYPE_1"/>
    <property type="match status" value="1"/>
</dbReference>
<protein>
    <submittedName>
        <fullName evidence="4">KH domain</fullName>
    </submittedName>
</protein>
<feature type="compositionally biased region" description="Low complexity" evidence="2">
    <location>
        <begin position="468"/>
        <end position="480"/>
    </location>
</feature>
<dbReference type="Proteomes" id="UP001458880">
    <property type="component" value="Unassembled WGS sequence"/>
</dbReference>
<evidence type="ECO:0000256" key="2">
    <source>
        <dbReference type="SAM" id="MobiDB-lite"/>
    </source>
</evidence>
<dbReference type="InterPro" id="IPR036612">
    <property type="entry name" value="KH_dom_type_1_sf"/>
</dbReference>
<name>A0AAW1N9M3_POPJA</name>
<feature type="region of interest" description="Disordered" evidence="2">
    <location>
        <begin position="459"/>
        <end position="487"/>
    </location>
</feature>
<dbReference type="GO" id="GO:0005737">
    <property type="term" value="C:cytoplasm"/>
    <property type="evidence" value="ECO:0007669"/>
    <property type="project" value="TreeGrafter"/>
</dbReference>
<dbReference type="GO" id="GO:0008190">
    <property type="term" value="F:eukaryotic initiation factor 4E binding"/>
    <property type="evidence" value="ECO:0007669"/>
    <property type="project" value="InterPro"/>
</dbReference>
<dbReference type="InterPro" id="IPR004087">
    <property type="entry name" value="KH_dom"/>
</dbReference>
<dbReference type="PANTHER" id="PTHR20849:SF2">
    <property type="entry name" value="EUKARYOTIC TRANSLATION INITIATION FACTOR 4E-BINDING PROTEIN MEXTLI"/>
    <property type="match status" value="1"/>
</dbReference>
<dbReference type="PANTHER" id="PTHR20849">
    <property type="entry name" value="EUKARYOTIC TRANSLATION INITIATION FACTOR 4E-BINDING PROTEIN MEXTLI"/>
    <property type="match status" value="1"/>
</dbReference>
<feature type="compositionally biased region" description="Polar residues" evidence="2">
    <location>
        <begin position="84"/>
        <end position="93"/>
    </location>
</feature>
<dbReference type="CDD" id="cd22454">
    <property type="entry name" value="KH-I_Mextli_like"/>
    <property type="match status" value="1"/>
</dbReference>
<dbReference type="Pfam" id="PF13843">
    <property type="entry name" value="DDE_Tnp_1_7"/>
    <property type="match status" value="1"/>
</dbReference>
<sequence>MSYEKKQQRLLDLWNEVEFDDDEPFDNEETDEDDAVGYRSEDSDTVQDANSSSDTDSDNIVPAKRQRTPHFLGKDNSTKWQKDPPNQNVRTRSWNIVTCLPGTKGTKGSAKKAKSPLACWKLFFGDPIVEIVVENTNKYIAANFERYGRDRDCKVTDKAEIEALLGLLYLAGLLKSSRLNVDELWDRRGTGVEMFWLTMSKQRFLFLLRHLRFDDLSTRATRKQTDKLAPIRKLFDEFTIFFKERLIAATKIAERTSRDIVKEADDVRLGAASGFSSPSKKRKRPSPKISIPERETEVIRTIVYNFYVTEKRSPTLKGIYDKIKEYDLMEIEASESGGNLSESMSSSTVASSPLLGPGEILKPSGKFNKPTRIPGKNYCKDEVVIRNADSGKVMGIKGRRVHMIEELSETIISFQRVNPGAKERLVQITGANEESINHAKQLIEDTIRRNASPVREHSMAIGGPLTGSSSSINSSASDESALPHTGRSRTLLHSLSTNDANIGEYKYTVVTGGHTIKITGDDLDLVRISKLVLDEYFSGEPIQDIGQFYSFDSLPQTNEVAHEPLSPPDSIPSPSVVANGQIEEVSETPPLRRPRASIEEIIRGKLSPEPNEKKTTRLVYTIEYLARLAMSPLCLVPPSDLERITNEHPTLIRKLVEMFDAKQYLSNRLGDQMATVLSADEVDAGEV</sequence>
<dbReference type="EMBL" id="JASPKY010000008">
    <property type="protein sequence ID" value="KAK9754355.1"/>
    <property type="molecule type" value="Genomic_DNA"/>
</dbReference>
<evidence type="ECO:0000256" key="1">
    <source>
        <dbReference type="PROSITE-ProRule" id="PRU00117"/>
    </source>
</evidence>
<dbReference type="FunFam" id="3.30.1370.10:FF:000072">
    <property type="entry name" value="Uncharacterized protein, isoform A"/>
    <property type="match status" value="1"/>
</dbReference>
<feature type="region of interest" description="Disordered" evidence="2">
    <location>
        <begin position="14"/>
        <end position="93"/>
    </location>
</feature>
<gene>
    <name evidence="4" type="ORF">QE152_g1363</name>
</gene>
<keyword evidence="1" id="KW-0694">RNA-binding</keyword>
<dbReference type="GO" id="GO:1901190">
    <property type="term" value="P:regulation of formation of translation initiation ternary complex"/>
    <property type="evidence" value="ECO:0007669"/>
    <property type="project" value="TreeGrafter"/>
</dbReference>
<dbReference type="GO" id="GO:0034518">
    <property type="term" value="C:RNA cap binding complex"/>
    <property type="evidence" value="ECO:0007669"/>
    <property type="project" value="TreeGrafter"/>
</dbReference>
<dbReference type="Pfam" id="PF00013">
    <property type="entry name" value="KH_1"/>
    <property type="match status" value="1"/>
</dbReference>
<dbReference type="InterPro" id="IPR040160">
    <property type="entry name" value="Mxt"/>
</dbReference>
<dbReference type="GO" id="GO:0003723">
    <property type="term" value="F:RNA binding"/>
    <property type="evidence" value="ECO:0007669"/>
    <property type="project" value="UniProtKB-UniRule"/>
</dbReference>
<feature type="compositionally biased region" description="Acidic residues" evidence="2">
    <location>
        <begin position="15"/>
        <end position="35"/>
    </location>
</feature>
<comment type="caution">
    <text evidence="4">The sequence shown here is derived from an EMBL/GenBank/DDBJ whole genome shotgun (WGS) entry which is preliminary data.</text>
</comment>
<dbReference type="GO" id="GO:0003743">
    <property type="term" value="F:translation initiation factor activity"/>
    <property type="evidence" value="ECO:0007669"/>
    <property type="project" value="TreeGrafter"/>
</dbReference>